<proteinExistence type="predicted"/>
<reference evidence="2" key="1">
    <citation type="journal article" date="2014" name="Int. J. Syst. Evol. Microbiol.">
        <title>Complete genome sequence of Corynebacterium casei LMG S-19264T (=DSM 44701T), isolated from a smear-ripened cheese.</title>
        <authorList>
            <consortium name="US DOE Joint Genome Institute (JGI-PGF)"/>
            <person name="Walter F."/>
            <person name="Albersmeier A."/>
            <person name="Kalinowski J."/>
            <person name="Ruckert C."/>
        </authorList>
    </citation>
    <scope>NUCLEOTIDE SEQUENCE</scope>
    <source>
        <strain evidence="2">CGMCC 1.12698</strain>
    </source>
</reference>
<organism evidence="2 3">
    <name type="scientific">Priestia taiwanensis</name>
    <dbReference type="NCBI Taxonomy" id="1347902"/>
    <lineage>
        <taxon>Bacteria</taxon>
        <taxon>Bacillati</taxon>
        <taxon>Bacillota</taxon>
        <taxon>Bacilli</taxon>
        <taxon>Bacillales</taxon>
        <taxon>Bacillaceae</taxon>
        <taxon>Priestia</taxon>
    </lineage>
</organism>
<name>A0A917ERI2_9BACI</name>
<comment type="caution">
    <text evidence="2">The sequence shown here is derived from an EMBL/GenBank/DDBJ whole genome shotgun (WGS) entry which is preliminary data.</text>
</comment>
<gene>
    <name evidence="2" type="primary">yusE</name>
    <name evidence="2" type="ORF">GCM10007140_32910</name>
</gene>
<accession>A0A917ERI2</accession>
<dbReference type="Proteomes" id="UP000605259">
    <property type="component" value="Unassembled WGS sequence"/>
</dbReference>
<dbReference type="SUPFAM" id="SSF52833">
    <property type="entry name" value="Thioredoxin-like"/>
    <property type="match status" value="1"/>
</dbReference>
<dbReference type="InterPro" id="IPR036249">
    <property type="entry name" value="Thioredoxin-like_sf"/>
</dbReference>
<evidence type="ECO:0000313" key="2">
    <source>
        <dbReference type="EMBL" id="GGE80818.1"/>
    </source>
</evidence>
<reference evidence="2" key="2">
    <citation type="submission" date="2020-09" db="EMBL/GenBank/DDBJ databases">
        <authorList>
            <person name="Sun Q."/>
            <person name="Zhou Y."/>
        </authorList>
    </citation>
    <scope>NUCLEOTIDE SEQUENCE</scope>
    <source>
        <strain evidence="2">CGMCC 1.12698</strain>
    </source>
</reference>
<dbReference type="Pfam" id="PF00085">
    <property type="entry name" value="Thioredoxin"/>
    <property type="match status" value="1"/>
</dbReference>
<dbReference type="Gene3D" id="3.40.30.10">
    <property type="entry name" value="Glutaredoxin"/>
    <property type="match status" value="1"/>
</dbReference>
<evidence type="ECO:0000313" key="3">
    <source>
        <dbReference type="Proteomes" id="UP000605259"/>
    </source>
</evidence>
<dbReference type="InterPro" id="IPR013766">
    <property type="entry name" value="Thioredoxin_domain"/>
</dbReference>
<dbReference type="CDD" id="cd02947">
    <property type="entry name" value="TRX_family"/>
    <property type="match status" value="1"/>
</dbReference>
<dbReference type="AlphaFoldDB" id="A0A917ERI2"/>
<evidence type="ECO:0000259" key="1">
    <source>
        <dbReference type="Pfam" id="PF00085"/>
    </source>
</evidence>
<feature type="domain" description="Thioredoxin" evidence="1">
    <location>
        <begin position="9"/>
        <end position="93"/>
    </location>
</feature>
<keyword evidence="3" id="KW-1185">Reference proteome</keyword>
<dbReference type="RefSeq" id="WP_188389722.1">
    <property type="nucleotide sequence ID" value="NZ_BMFK01000004.1"/>
</dbReference>
<sequence length="106" mass="12209">MKEWTLQQVQDVVEQKEVVFVYFYTTMCGTCQVASKMLRVVEELLPDLCIGMSNVNYVEPIAHALEIESVPCLVAFQGGKMVEKVYAFRSVEHVYMTCKQYMKTPE</sequence>
<protein>
    <submittedName>
        <fullName evidence="2">Thioredoxin-like protein YusE</fullName>
    </submittedName>
</protein>
<dbReference type="EMBL" id="BMFK01000004">
    <property type="protein sequence ID" value="GGE80818.1"/>
    <property type="molecule type" value="Genomic_DNA"/>
</dbReference>